<keyword evidence="6 8" id="KW-1133">Transmembrane helix</keyword>
<dbReference type="OrthoDB" id="345761at2"/>
<sequence length="471" mass="50171">MALGILLLALLLRGGDFGNPVIHVDEQFYLLVGERMHEGLLPYLDIWDRKPVGLFLLYAAITALPGDGVLAYQVVATLFAAATALAVAIGAGRLGASRRGMWAAAAATLLWTSLLGGRGGQAPVFYNLPVVLAALLTLRLPSLTSGRAVLLNGVAACLLAGLAIQVKYLPAIEGAWFGLAHLWFARRHLRVAGAAAAALLWIGAGLLPTVLALGWYAALGRHALDAYWFANFGSILSRPGYPAEQLAMRLLGIVAQLSPLIVSASLAWRWRVRGARAVIAFGWLGAAVLGFFAIGTFFDHYALPLVPPLAMIAGRAFGRSGRAAVASLGLAAMLFAVERTVARDDATGARAVARVVAANSAGGCPYVFIGDTITYTLARACLPTPYVFPNLLAYTTEQGATGIDEAAEVRRILAHRPPVIVTSDRKLDIWNRASLAAVNGAIARNYRLVFSAPRSNYRTLVYLRRDLPLRD</sequence>
<evidence type="ECO:0000256" key="2">
    <source>
        <dbReference type="ARBA" id="ARBA00022475"/>
    </source>
</evidence>
<keyword evidence="2" id="KW-1003">Cell membrane</keyword>
<evidence type="ECO:0008006" key="11">
    <source>
        <dbReference type="Google" id="ProtNLM"/>
    </source>
</evidence>
<reference evidence="9 10" key="1">
    <citation type="submission" date="2018-07" db="EMBL/GenBank/DDBJ databases">
        <title>a novel species of Sphingomonas isolated from the rhizosphere soil of Araceae plant.</title>
        <authorList>
            <person name="Zhiyong W."/>
            <person name="Qinglan Z."/>
            <person name="Zhiwei F."/>
            <person name="Ding X."/>
            <person name="Gejiao W."/>
            <person name="Shixue Z."/>
        </authorList>
    </citation>
    <scope>NUCLEOTIDE SEQUENCE [LARGE SCALE GENOMIC DNA]</scope>
    <source>
        <strain evidence="9 10">WZY 27</strain>
    </source>
</reference>
<dbReference type="GO" id="GO:0009103">
    <property type="term" value="P:lipopolysaccharide biosynthetic process"/>
    <property type="evidence" value="ECO:0007669"/>
    <property type="project" value="UniProtKB-ARBA"/>
</dbReference>
<evidence type="ECO:0000256" key="3">
    <source>
        <dbReference type="ARBA" id="ARBA00022676"/>
    </source>
</evidence>
<keyword evidence="5 8" id="KW-0812">Transmembrane</keyword>
<comment type="subcellular location">
    <subcellularLocation>
        <location evidence="1">Cell membrane</location>
        <topology evidence="1">Multi-pass membrane protein</topology>
    </subcellularLocation>
</comment>
<feature type="transmembrane region" description="Helical" evidence="8">
    <location>
        <begin position="170"/>
        <end position="186"/>
    </location>
</feature>
<dbReference type="GO" id="GO:0010041">
    <property type="term" value="P:response to iron(III) ion"/>
    <property type="evidence" value="ECO:0007669"/>
    <property type="project" value="TreeGrafter"/>
</dbReference>
<keyword evidence="3" id="KW-0328">Glycosyltransferase</keyword>
<name>A0A369W2F3_9SPHN</name>
<evidence type="ECO:0000256" key="4">
    <source>
        <dbReference type="ARBA" id="ARBA00022679"/>
    </source>
</evidence>
<proteinExistence type="predicted"/>
<dbReference type="GO" id="GO:0005886">
    <property type="term" value="C:plasma membrane"/>
    <property type="evidence" value="ECO:0007669"/>
    <property type="project" value="UniProtKB-SubCell"/>
</dbReference>
<keyword evidence="4" id="KW-0808">Transferase</keyword>
<dbReference type="PANTHER" id="PTHR33908:SF3">
    <property type="entry name" value="UNDECAPRENYL PHOSPHATE-ALPHA-4-AMINO-4-DEOXY-L-ARABINOSE ARABINOSYL TRANSFERASE"/>
    <property type="match status" value="1"/>
</dbReference>
<evidence type="ECO:0000256" key="8">
    <source>
        <dbReference type="SAM" id="Phobius"/>
    </source>
</evidence>
<keyword evidence="10" id="KW-1185">Reference proteome</keyword>
<feature type="transmembrane region" description="Helical" evidence="8">
    <location>
        <begin position="246"/>
        <end position="268"/>
    </location>
</feature>
<evidence type="ECO:0000313" key="10">
    <source>
        <dbReference type="Proteomes" id="UP000253918"/>
    </source>
</evidence>
<comment type="caution">
    <text evidence="9">The sequence shown here is derived from an EMBL/GenBank/DDBJ whole genome shotgun (WGS) entry which is preliminary data.</text>
</comment>
<evidence type="ECO:0000256" key="6">
    <source>
        <dbReference type="ARBA" id="ARBA00022989"/>
    </source>
</evidence>
<dbReference type="InterPro" id="IPR050297">
    <property type="entry name" value="LipidA_mod_glycosyltrf_83"/>
</dbReference>
<dbReference type="GO" id="GO:0016763">
    <property type="term" value="F:pentosyltransferase activity"/>
    <property type="evidence" value="ECO:0007669"/>
    <property type="project" value="TreeGrafter"/>
</dbReference>
<dbReference type="PANTHER" id="PTHR33908">
    <property type="entry name" value="MANNOSYLTRANSFERASE YKCB-RELATED"/>
    <property type="match status" value="1"/>
</dbReference>
<feature type="transmembrane region" description="Helical" evidence="8">
    <location>
        <begin position="101"/>
        <end position="118"/>
    </location>
</feature>
<dbReference type="Proteomes" id="UP000253918">
    <property type="component" value="Unassembled WGS sequence"/>
</dbReference>
<dbReference type="EMBL" id="QQNB01000001">
    <property type="protein sequence ID" value="RDE07452.1"/>
    <property type="molecule type" value="Genomic_DNA"/>
</dbReference>
<evidence type="ECO:0000256" key="1">
    <source>
        <dbReference type="ARBA" id="ARBA00004651"/>
    </source>
</evidence>
<evidence type="ECO:0000256" key="5">
    <source>
        <dbReference type="ARBA" id="ARBA00022692"/>
    </source>
</evidence>
<accession>A0A369W2F3</accession>
<feature type="transmembrane region" description="Helical" evidence="8">
    <location>
        <begin position="124"/>
        <end position="141"/>
    </location>
</feature>
<dbReference type="AlphaFoldDB" id="A0A369W2F3"/>
<organism evidence="9 10">
    <name type="scientific">Sphingomonas aracearum</name>
    <dbReference type="NCBI Taxonomy" id="2283317"/>
    <lineage>
        <taxon>Bacteria</taxon>
        <taxon>Pseudomonadati</taxon>
        <taxon>Pseudomonadota</taxon>
        <taxon>Alphaproteobacteria</taxon>
        <taxon>Sphingomonadales</taxon>
        <taxon>Sphingomonadaceae</taxon>
        <taxon>Sphingomonas</taxon>
    </lineage>
</organism>
<feature type="transmembrane region" description="Helical" evidence="8">
    <location>
        <begin position="70"/>
        <end position="89"/>
    </location>
</feature>
<gene>
    <name evidence="9" type="ORF">DVW87_03135</name>
</gene>
<keyword evidence="7 8" id="KW-0472">Membrane</keyword>
<feature type="transmembrane region" description="Helical" evidence="8">
    <location>
        <begin position="280"/>
        <end position="303"/>
    </location>
</feature>
<evidence type="ECO:0000313" key="9">
    <source>
        <dbReference type="EMBL" id="RDE07452.1"/>
    </source>
</evidence>
<evidence type="ECO:0000256" key="7">
    <source>
        <dbReference type="ARBA" id="ARBA00023136"/>
    </source>
</evidence>
<feature type="transmembrane region" description="Helical" evidence="8">
    <location>
        <begin position="198"/>
        <end position="218"/>
    </location>
</feature>
<protein>
    <recommendedName>
        <fullName evidence="11">Glycosyltransferase RgtA/B/C/D-like domain-containing protein</fullName>
    </recommendedName>
</protein>